<accession>A0A9P6X0T3</accession>
<reference evidence="1" key="1">
    <citation type="journal article" date="2020" name="Microb. Genom.">
        <title>Genetic diversity of clinical and environmental Mucorales isolates obtained from an investigation of mucormycosis cases among solid organ transplant recipients.</title>
        <authorList>
            <person name="Nguyen M.H."/>
            <person name="Kaul D."/>
            <person name="Muto C."/>
            <person name="Cheng S.J."/>
            <person name="Richter R.A."/>
            <person name="Bruno V.M."/>
            <person name="Liu G."/>
            <person name="Beyhan S."/>
            <person name="Sundermann A.J."/>
            <person name="Mounaud S."/>
            <person name="Pasculle A.W."/>
            <person name="Nierman W.C."/>
            <person name="Driscoll E."/>
            <person name="Cumbie R."/>
            <person name="Clancy C.J."/>
            <person name="Dupont C.L."/>
        </authorList>
    </citation>
    <scope>NUCLEOTIDE SEQUENCE</scope>
    <source>
        <strain evidence="1">GL11</strain>
    </source>
</reference>
<dbReference type="EMBL" id="JAANQT010002227">
    <property type="protein sequence ID" value="KAG1302868.1"/>
    <property type="molecule type" value="Genomic_DNA"/>
</dbReference>
<dbReference type="Proteomes" id="UP000716291">
    <property type="component" value="Unassembled WGS sequence"/>
</dbReference>
<dbReference type="AlphaFoldDB" id="A0A9P6X0T3"/>
<proteinExistence type="predicted"/>
<name>A0A9P6X0T3_RHIOR</name>
<evidence type="ECO:0000313" key="1">
    <source>
        <dbReference type="EMBL" id="KAG1302868.1"/>
    </source>
</evidence>
<organism evidence="1 2">
    <name type="scientific">Rhizopus oryzae</name>
    <name type="common">Mucormycosis agent</name>
    <name type="synonym">Rhizopus arrhizus var. delemar</name>
    <dbReference type="NCBI Taxonomy" id="64495"/>
    <lineage>
        <taxon>Eukaryota</taxon>
        <taxon>Fungi</taxon>
        <taxon>Fungi incertae sedis</taxon>
        <taxon>Mucoromycota</taxon>
        <taxon>Mucoromycotina</taxon>
        <taxon>Mucoromycetes</taxon>
        <taxon>Mucorales</taxon>
        <taxon>Mucorineae</taxon>
        <taxon>Rhizopodaceae</taxon>
        <taxon>Rhizopus</taxon>
    </lineage>
</organism>
<keyword evidence="2" id="KW-1185">Reference proteome</keyword>
<sequence>MLLKKHKTSVFDEFTTTSHVRTGQYSASTVSLSLPTSTRRYAAQSSTTVYSIARRYQWYFLPRTSLWKMISSTTEELDTRIFESTKPHFLQQDLNKRQQNRNFKLFSSCRRTVSIDPIMWLPMSNAERNSCIRWRLGWLPGDNPRSCPKHPTQYLSKNHAIDCLTIHRCFFMPETIKDSLSFLMNGLPLHPLVPSRVSLSWSQR</sequence>
<evidence type="ECO:0000313" key="2">
    <source>
        <dbReference type="Proteomes" id="UP000716291"/>
    </source>
</evidence>
<gene>
    <name evidence="1" type="ORF">G6F64_010564</name>
</gene>
<comment type="caution">
    <text evidence="1">The sequence shown here is derived from an EMBL/GenBank/DDBJ whole genome shotgun (WGS) entry which is preliminary data.</text>
</comment>
<protein>
    <submittedName>
        <fullName evidence="1">Uncharacterized protein</fullName>
    </submittedName>
</protein>